<evidence type="ECO:0000256" key="8">
    <source>
        <dbReference type="ARBA" id="ARBA00023136"/>
    </source>
</evidence>
<evidence type="ECO:0000256" key="3">
    <source>
        <dbReference type="ARBA" id="ARBA00022448"/>
    </source>
</evidence>
<dbReference type="AlphaFoldDB" id="F4SB00"/>
<keyword evidence="7" id="KW-0333">Golgi apparatus</keyword>
<evidence type="ECO:0000256" key="7">
    <source>
        <dbReference type="ARBA" id="ARBA00023034"/>
    </source>
</evidence>
<evidence type="ECO:0000256" key="4">
    <source>
        <dbReference type="ARBA" id="ARBA00022692"/>
    </source>
</evidence>
<comment type="subcellular location">
    <subcellularLocation>
        <location evidence="1">Golgi apparatus membrane</location>
        <topology evidence="1">Multi-pass membrane protein</topology>
    </subcellularLocation>
</comment>
<keyword evidence="12" id="KW-1185">Reference proteome</keyword>
<keyword evidence="5" id="KW-0653">Protein transport</keyword>
<evidence type="ECO:0000313" key="11">
    <source>
        <dbReference type="EMBL" id="EGF98192.1"/>
    </source>
</evidence>
<keyword evidence="8 10" id="KW-0472">Membrane</keyword>
<evidence type="ECO:0000256" key="10">
    <source>
        <dbReference type="SAM" id="Phobius"/>
    </source>
</evidence>
<feature type="compositionally biased region" description="Low complexity" evidence="9">
    <location>
        <begin position="28"/>
        <end position="37"/>
    </location>
</feature>
<keyword evidence="6 10" id="KW-1133">Transmembrane helix</keyword>
<dbReference type="EMBL" id="GL883182">
    <property type="protein sequence ID" value="EGF98192.1"/>
    <property type="molecule type" value="Genomic_DNA"/>
</dbReference>
<evidence type="ECO:0000313" key="12">
    <source>
        <dbReference type="Proteomes" id="UP000001072"/>
    </source>
</evidence>
<dbReference type="InterPro" id="IPR019185">
    <property type="entry name" value="Integral_membrane_SYS1-rel"/>
</dbReference>
<name>F4SB00_MELLP</name>
<dbReference type="InParanoid" id="F4SB00"/>
<dbReference type="GO" id="GO:0000139">
    <property type="term" value="C:Golgi membrane"/>
    <property type="evidence" value="ECO:0007669"/>
    <property type="project" value="UniProtKB-SubCell"/>
</dbReference>
<organism evidence="12">
    <name type="scientific">Melampsora larici-populina (strain 98AG31 / pathotype 3-4-7)</name>
    <name type="common">Poplar leaf rust fungus</name>
    <dbReference type="NCBI Taxonomy" id="747676"/>
    <lineage>
        <taxon>Eukaryota</taxon>
        <taxon>Fungi</taxon>
        <taxon>Dikarya</taxon>
        <taxon>Basidiomycota</taxon>
        <taxon>Pucciniomycotina</taxon>
        <taxon>Pucciniomycetes</taxon>
        <taxon>Pucciniales</taxon>
        <taxon>Melampsoraceae</taxon>
        <taxon>Melampsora</taxon>
    </lineage>
</organism>
<dbReference type="GO" id="GO:0006895">
    <property type="term" value="P:Golgi to endosome transport"/>
    <property type="evidence" value="ECO:0007669"/>
    <property type="project" value="TreeGrafter"/>
</dbReference>
<keyword evidence="4 10" id="KW-0812">Transmembrane</keyword>
<dbReference type="GO" id="GO:0043001">
    <property type="term" value="P:Golgi to plasma membrane protein transport"/>
    <property type="evidence" value="ECO:0007669"/>
    <property type="project" value="TreeGrafter"/>
</dbReference>
<protein>
    <submittedName>
        <fullName evidence="11">Uncharacterized protein</fullName>
    </submittedName>
</protein>
<proteinExistence type="inferred from homology"/>
<dbReference type="KEGG" id="mlr:MELLADRAFT_96110"/>
<evidence type="ECO:0000256" key="1">
    <source>
        <dbReference type="ARBA" id="ARBA00004653"/>
    </source>
</evidence>
<dbReference type="VEuPathDB" id="FungiDB:MELLADRAFT_96110"/>
<evidence type="ECO:0000256" key="2">
    <source>
        <dbReference type="ARBA" id="ARBA00008160"/>
    </source>
</evidence>
<accession>F4SB00</accession>
<comment type="similarity">
    <text evidence="2">Belongs to the SYS1 family.</text>
</comment>
<sequence length="388" mass="43295">MGTNEQHPYEPLPSNSSQSHLYPPPPSSSSHHPSSNSIKFNQLSSNSIGSKPLSQIGFNLHHQSNGSYHHHHHHPSISNQIHLLKNQSFNLSTLSSLAKETKNFRIQGWDPILIITQILLLQSLHYLTLSILIPPLLTIFAKPIPLEYEGGPANVGMIMDWREMVGYGTLHHSSNRLGGWAGYGKLPDSLGRRPLRVGSILPSMKIESGLGQRANGLVDRIERGLGIDWAKSLEDSMSIDLAADPNRAWVLAAAWLMASLVGVWYLYHIVRRPIHIMDHSLTIVLNHLILTTYYSSSFPTSIWFYSILVSSSVLQIIWAENLCVKREMREGLGVGWKIDQRPEDDHQMRLMNDVGSGGVLGLSSVVGHQFNEVVVNVKKVDENSLNDE</sequence>
<feature type="transmembrane region" description="Helical" evidence="10">
    <location>
        <begin position="279"/>
        <end position="296"/>
    </location>
</feature>
<dbReference type="GO" id="GO:0005829">
    <property type="term" value="C:cytosol"/>
    <property type="evidence" value="ECO:0007669"/>
    <property type="project" value="GOC"/>
</dbReference>
<keyword evidence="3" id="KW-0813">Transport</keyword>
<dbReference type="GO" id="GO:0005802">
    <property type="term" value="C:trans-Golgi network"/>
    <property type="evidence" value="ECO:0007669"/>
    <property type="project" value="TreeGrafter"/>
</dbReference>
<dbReference type="PANTHER" id="PTHR12952:SF0">
    <property type="entry name" value="PROTEIN SYS1 HOMOLOG"/>
    <property type="match status" value="1"/>
</dbReference>
<dbReference type="eggNOG" id="ENOG502S2HT">
    <property type="taxonomic scope" value="Eukaryota"/>
</dbReference>
<dbReference type="OrthoDB" id="542931at2759"/>
<dbReference type="Pfam" id="PF09801">
    <property type="entry name" value="SYS1"/>
    <property type="match status" value="1"/>
</dbReference>
<evidence type="ECO:0000256" key="6">
    <source>
        <dbReference type="ARBA" id="ARBA00022989"/>
    </source>
</evidence>
<evidence type="ECO:0000256" key="5">
    <source>
        <dbReference type="ARBA" id="ARBA00022927"/>
    </source>
</evidence>
<feature type="transmembrane region" description="Helical" evidence="10">
    <location>
        <begin position="248"/>
        <end position="267"/>
    </location>
</feature>
<evidence type="ECO:0000256" key="9">
    <source>
        <dbReference type="SAM" id="MobiDB-lite"/>
    </source>
</evidence>
<dbReference type="GO" id="GO:0034067">
    <property type="term" value="P:protein localization to Golgi apparatus"/>
    <property type="evidence" value="ECO:0007669"/>
    <property type="project" value="TreeGrafter"/>
</dbReference>
<dbReference type="STRING" id="747676.F4SB00"/>
<dbReference type="RefSeq" id="XP_007418543.1">
    <property type="nucleotide sequence ID" value="XM_007418481.1"/>
</dbReference>
<dbReference type="Proteomes" id="UP000001072">
    <property type="component" value="Unassembled WGS sequence"/>
</dbReference>
<feature type="region of interest" description="Disordered" evidence="9">
    <location>
        <begin position="1"/>
        <end position="41"/>
    </location>
</feature>
<reference evidence="12" key="1">
    <citation type="journal article" date="2011" name="Proc. Natl. Acad. Sci. U.S.A.">
        <title>Obligate biotrophy features unraveled by the genomic analysis of rust fungi.</title>
        <authorList>
            <person name="Duplessis S."/>
            <person name="Cuomo C.A."/>
            <person name="Lin Y.-C."/>
            <person name="Aerts A."/>
            <person name="Tisserant E."/>
            <person name="Veneault-Fourrey C."/>
            <person name="Joly D.L."/>
            <person name="Hacquard S."/>
            <person name="Amselem J."/>
            <person name="Cantarel B.L."/>
            <person name="Chiu R."/>
            <person name="Coutinho P.M."/>
            <person name="Feau N."/>
            <person name="Field M."/>
            <person name="Frey P."/>
            <person name="Gelhaye E."/>
            <person name="Goldberg J."/>
            <person name="Grabherr M.G."/>
            <person name="Kodira C.D."/>
            <person name="Kohler A."/>
            <person name="Kuees U."/>
            <person name="Lindquist E.A."/>
            <person name="Lucas S.M."/>
            <person name="Mago R."/>
            <person name="Mauceli E."/>
            <person name="Morin E."/>
            <person name="Murat C."/>
            <person name="Pangilinan J.L."/>
            <person name="Park R."/>
            <person name="Pearson M."/>
            <person name="Quesneville H."/>
            <person name="Rouhier N."/>
            <person name="Sakthikumar S."/>
            <person name="Salamov A.A."/>
            <person name="Schmutz J."/>
            <person name="Selles B."/>
            <person name="Shapiro H."/>
            <person name="Tanguay P."/>
            <person name="Tuskan G.A."/>
            <person name="Henrissat B."/>
            <person name="Van de Peer Y."/>
            <person name="Rouze P."/>
            <person name="Ellis J.G."/>
            <person name="Dodds P.N."/>
            <person name="Schein J.E."/>
            <person name="Zhong S."/>
            <person name="Hamelin R.C."/>
            <person name="Grigoriev I.V."/>
            <person name="Szabo L.J."/>
            <person name="Martin F."/>
        </authorList>
    </citation>
    <scope>NUCLEOTIDE SEQUENCE [LARGE SCALE GENOMIC DNA]</scope>
    <source>
        <strain evidence="12">98AG31 / pathotype 3-4-7</strain>
    </source>
</reference>
<gene>
    <name evidence="11" type="ORF">MELLADRAFT_96110</name>
</gene>
<dbReference type="GeneID" id="18937480"/>
<dbReference type="PANTHER" id="PTHR12952">
    <property type="entry name" value="SYS1"/>
    <property type="match status" value="1"/>
</dbReference>
<dbReference type="HOGENOM" id="CLU_059962_0_0_1"/>